<dbReference type="Gene3D" id="1.10.287.130">
    <property type="match status" value="1"/>
</dbReference>
<reference evidence="6 7" key="1">
    <citation type="submission" date="2018-05" db="EMBL/GenBank/DDBJ databases">
        <title>Spiribacter halobius sp. nov., a moderately halophilic bacterium isolated from marine solar saltern.</title>
        <authorList>
            <person name="Zheng W.-S."/>
            <person name="Lu D.-C."/>
            <person name="Du Z.-J."/>
        </authorList>
    </citation>
    <scope>NUCLEOTIDE SEQUENCE [LARGE SCALE GENOMIC DNA]</scope>
    <source>
        <strain evidence="6 7">E85</strain>
    </source>
</reference>
<feature type="domain" description="Histidine kinase" evidence="4">
    <location>
        <begin position="127"/>
        <end position="336"/>
    </location>
</feature>
<accession>A0A2U2N0N4</accession>
<dbReference type="InterPro" id="IPR036890">
    <property type="entry name" value="HATPase_C_sf"/>
</dbReference>
<dbReference type="OrthoDB" id="9815750at2"/>
<dbReference type="CDD" id="cd00130">
    <property type="entry name" value="PAS"/>
    <property type="match status" value="1"/>
</dbReference>
<keyword evidence="3" id="KW-0597">Phosphoprotein</keyword>
<dbReference type="PROSITE" id="PS50109">
    <property type="entry name" value="HIS_KIN"/>
    <property type="match status" value="1"/>
</dbReference>
<dbReference type="CDD" id="cd00075">
    <property type="entry name" value="HATPase"/>
    <property type="match status" value="1"/>
</dbReference>
<dbReference type="Proteomes" id="UP000245474">
    <property type="component" value="Unassembled WGS sequence"/>
</dbReference>
<evidence type="ECO:0000259" key="4">
    <source>
        <dbReference type="PROSITE" id="PS50109"/>
    </source>
</evidence>
<dbReference type="Pfam" id="PF02518">
    <property type="entry name" value="HATPase_c"/>
    <property type="match status" value="1"/>
</dbReference>
<sequence>MDVANLEALNAHIVQRMDTGIIALDPTGRVRLINRAARQLLGHLPGGDGQALGELSPALEAAYEQWRAHWDSNSGPLAGDGAEFLPRFQPIGRGGRNGTLIFLENLSEMRAQVQQAKLASLGRLTASIAHEIRNPLGAMLQASQLLGEADYLQRGEQRLVGIIGKQGRRLNQTIENVLQLSRRAPASRRPLALDDWLQAFAEEWRESLPPGLTELHLALEVDPARGLFDPDHLRQIIDNLMRNAVDHAGANGPPTVRLACGTGSDGRPWLEIQDNGPGIPEEIRDRLFEPFATTSATGTGLGLYLVRELCEANQATVTLDTEREGACFRLHLAAAHGRGDAE</sequence>
<dbReference type="EC" id="2.7.13.3" evidence="2"/>
<dbReference type="PROSITE" id="PS50112">
    <property type="entry name" value="PAS"/>
    <property type="match status" value="1"/>
</dbReference>
<dbReference type="Pfam" id="PF13188">
    <property type="entry name" value="PAS_8"/>
    <property type="match status" value="1"/>
</dbReference>
<comment type="caution">
    <text evidence="6">The sequence shown here is derived from an EMBL/GenBank/DDBJ whole genome shotgun (WGS) entry which is preliminary data.</text>
</comment>
<dbReference type="Pfam" id="PF00512">
    <property type="entry name" value="HisKA"/>
    <property type="match status" value="1"/>
</dbReference>
<name>A0A2U2N0N4_9GAMM</name>
<comment type="catalytic activity">
    <reaction evidence="1">
        <text>ATP + protein L-histidine = ADP + protein N-phospho-L-histidine.</text>
        <dbReference type="EC" id="2.7.13.3"/>
    </reaction>
</comment>
<dbReference type="InterPro" id="IPR005467">
    <property type="entry name" value="His_kinase_dom"/>
</dbReference>
<dbReference type="SMART" id="SM00387">
    <property type="entry name" value="HATPase_c"/>
    <property type="match status" value="1"/>
</dbReference>
<dbReference type="InterPro" id="IPR036097">
    <property type="entry name" value="HisK_dim/P_sf"/>
</dbReference>
<evidence type="ECO:0000256" key="1">
    <source>
        <dbReference type="ARBA" id="ARBA00000085"/>
    </source>
</evidence>
<dbReference type="EMBL" id="QFFI01000017">
    <property type="protein sequence ID" value="PWG62627.1"/>
    <property type="molecule type" value="Genomic_DNA"/>
</dbReference>
<evidence type="ECO:0000256" key="2">
    <source>
        <dbReference type="ARBA" id="ARBA00012438"/>
    </source>
</evidence>
<proteinExistence type="predicted"/>
<gene>
    <name evidence="6" type="ORF">DEM34_11810</name>
</gene>
<organism evidence="6 7">
    <name type="scientific">Sediminicurvatus halobius</name>
    <dbReference type="NCBI Taxonomy" id="2182432"/>
    <lineage>
        <taxon>Bacteria</taxon>
        <taxon>Pseudomonadati</taxon>
        <taxon>Pseudomonadota</taxon>
        <taxon>Gammaproteobacteria</taxon>
        <taxon>Chromatiales</taxon>
        <taxon>Ectothiorhodospiraceae</taxon>
        <taxon>Sediminicurvatus</taxon>
    </lineage>
</organism>
<feature type="domain" description="PAS" evidence="5">
    <location>
        <begin position="6"/>
        <end position="42"/>
    </location>
</feature>
<dbReference type="AlphaFoldDB" id="A0A2U2N0N4"/>
<dbReference type="InterPro" id="IPR003594">
    <property type="entry name" value="HATPase_dom"/>
</dbReference>
<evidence type="ECO:0000259" key="5">
    <source>
        <dbReference type="PROSITE" id="PS50112"/>
    </source>
</evidence>
<dbReference type="RefSeq" id="WP_109679017.1">
    <property type="nucleotide sequence ID" value="NZ_CP086615.1"/>
</dbReference>
<dbReference type="PANTHER" id="PTHR43065">
    <property type="entry name" value="SENSOR HISTIDINE KINASE"/>
    <property type="match status" value="1"/>
</dbReference>
<evidence type="ECO:0000313" key="7">
    <source>
        <dbReference type="Proteomes" id="UP000245474"/>
    </source>
</evidence>
<dbReference type="InterPro" id="IPR004358">
    <property type="entry name" value="Sig_transdc_His_kin-like_C"/>
</dbReference>
<dbReference type="Gene3D" id="3.30.565.10">
    <property type="entry name" value="Histidine kinase-like ATPase, C-terminal domain"/>
    <property type="match status" value="1"/>
</dbReference>
<dbReference type="PANTHER" id="PTHR43065:SF52">
    <property type="entry name" value="SENSOR PROTEIN KINASE PILS"/>
    <property type="match status" value="1"/>
</dbReference>
<dbReference type="InterPro" id="IPR035965">
    <property type="entry name" value="PAS-like_dom_sf"/>
</dbReference>
<dbReference type="SMART" id="SM00388">
    <property type="entry name" value="HisKA"/>
    <property type="match status" value="1"/>
</dbReference>
<dbReference type="SUPFAM" id="SSF47384">
    <property type="entry name" value="Homodimeric domain of signal transducing histidine kinase"/>
    <property type="match status" value="1"/>
</dbReference>
<evidence type="ECO:0000256" key="3">
    <source>
        <dbReference type="ARBA" id="ARBA00022553"/>
    </source>
</evidence>
<dbReference type="SUPFAM" id="SSF55785">
    <property type="entry name" value="PYP-like sensor domain (PAS domain)"/>
    <property type="match status" value="1"/>
</dbReference>
<evidence type="ECO:0000313" key="6">
    <source>
        <dbReference type="EMBL" id="PWG62627.1"/>
    </source>
</evidence>
<dbReference type="InterPro" id="IPR000014">
    <property type="entry name" value="PAS"/>
</dbReference>
<dbReference type="PRINTS" id="PR00344">
    <property type="entry name" value="BCTRLSENSOR"/>
</dbReference>
<dbReference type="InterPro" id="IPR003661">
    <property type="entry name" value="HisK_dim/P_dom"/>
</dbReference>
<dbReference type="CDD" id="cd00082">
    <property type="entry name" value="HisKA"/>
    <property type="match status" value="1"/>
</dbReference>
<dbReference type="GO" id="GO:0000155">
    <property type="term" value="F:phosphorelay sensor kinase activity"/>
    <property type="evidence" value="ECO:0007669"/>
    <property type="project" value="InterPro"/>
</dbReference>
<protein>
    <recommendedName>
        <fullName evidence="2">histidine kinase</fullName>
        <ecNumber evidence="2">2.7.13.3</ecNumber>
    </recommendedName>
</protein>
<keyword evidence="7" id="KW-1185">Reference proteome</keyword>
<dbReference type="SUPFAM" id="SSF55874">
    <property type="entry name" value="ATPase domain of HSP90 chaperone/DNA topoisomerase II/histidine kinase"/>
    <property type="match status" value="1"/>
</dbReference>
<dbReference type="Gene3D" id="3.30.450.20">
    <property type="entry name" value="PAS domain"/>
    <property type="match status" value="1"/>
</dbReference>